<dbReference type="Proteomes" id="UP000324705">
    <property type="component" value="Chromosome 5A"/>
</dbReference>
<evidence type="ECO:0000256" key="11">
    <source>
        <dbReference type="ARBA" id="ARBA00023170"/>
    </source>
</evidence>
<keyword evidence="4" id="KW-1003">Cell membrane</keyword>
<evidence type="ECO:0000256" key="2">
    <source>
        <dbReference type="ARBA" id="ARBA00008536"/>
    </source>
</evidence>
<evidence type="ECO:0000256" key="9">
    <source>
        <dbReference type="ARBA" id="ARBA00022989"/>
    </source>
</evidence>
<dbReference type="InterPro" id="IPR000719">
    <property type="entry name" value="Prot_kinase_dom"/>
</dbReference>
<dbReference type="InterPro" id="IPR008271">
    <property type="entry name" value="Ser/Thr_kinase_AS"/>
</dbReference>
<organism evidence="14 15">
    <name type="scientific">Triticum turgidum subsp. durum</name>
    <name type="common">Durum wheat</name>
    <name type="synonym">Triticum durum</name>
    <dbReference type="NCBI Taxonomy" id="4567"/>
    <lineage>
        <taxon>Eukaryota</taxon>
        <taxon>Viridiplantae</taxon>
        <taxon>Streptophyta</taxon>
        <taxon>Embryophyta</taxon>
        <taxon>Tracheophyta</taxon>
        <taxon>Spermatophyta</taxon>
        <taxon>Magnoliopsida</taxon>
        <taxon>Liliopsida</taxon>
        <taxon>Poales</taxon>
        <taxon>Poaceae</taxon>
        <taxon>BOP clade</taxon>
        <taxon>Pooideae</taxon>
        <taxon>Triticodae</taxon>
        <taxon>Triticeae</taxon>
        <taxon>Triticinae</taxon>
        <taxon>Triticum</taxon>
    </lineage>
</organism>
<proteinExistence type="inferred from homology"/>
<evidence type="ECO:0000256" key="1">
    <source>
        <dbReference type="ARBA" id="ARBA00004251"/>
    </source>
</evidence>
<evidence type="ECO:0000256" key="10">
    <source>
        <dbReference type="ARBA" id="ARBA00023136"/>
    </source>
</evidence>
<protein>
    <recommendedName>
        <fullName evidence="13">Protein kinase domain-containing protein</fullName>
    </recommendedName>
</protein>
<evidence type="ECO:0000256" key="4">
    <source>
        <dbReference type="ARBA" id="ARBA00022475"/>
    </source>
</evidence>
<keyword evidence="15" id="KW-1185">Reference proteome</keyword>
<dbReference type="OMA" id="ATRVGGC"/>
<dbReference type="GO" id="GO:0002229">
    <property type="term" value="P:defense response to oomycetes"/>
    <property type="evidence" value="ECO:0007669"/>
    <property type="project" value="UniProtKB-ARBA"/>
</dbReference>
<dbReference type="Gene3D" id="1.10.510.10">
    <property type="entry name" value="Transferase(Phosphotransferase) domain 1"/>
    <property type="match status" value="1"/>
</dbReference>
<dbReference type="EMBL" id="LT934119">
    <property type="protein sequence ID" value="VAI25986.1"/>
    <property type="molecule type" value="Genomic_DNA"/>
</dbReference>
<comment type="similarity">
    <text evidence="2">In the N-terminal section; belongs to the leguminous lectin family.</text>
</comment>
<dbReference type="SMART" id="SM00220">
    <property type="entry name" value="S_TKc"/>
    <property type="match status" value="1"/>
</dbReference>
<dbReference type="PANTHER" id="PTHR27007">
    <property type="match status" value="1"/>
</dbReference>
<comment type="similarity">
    <text evidence="3">In the C-terminal section; belongs to the protein kinase superfamily. Ser/Thr protein kinase family.</text>
</comment>
<dbReference type="InterPro" id="IPR050528">
    <property type="entry name" value="L-type_Lectin-RKs"/>
</dbReference>
<comment type="subcellular location">
    <subcellularLocation>
        <location evidence="1">Cell membrane</location>
        <topology evidence="1">Single-pass type I membrane protein</topology>
    </subcellularLocation>
</comment>
<keyword evidence="10" id="KW-0472">Membrane</keyword>
<dbReference type="GO" id="GO:0004672">
    <property type="term" value="F:protein kinase activity"/>
    <property type="evidence" value="ECO:0007669"/>
    <property type="project" value="InterPro"/>
</dbReference>
<keyword evidence="12" id="KW-0325">Glycoprotein</keyword>
<dbReference type="InterPro" id="IPR011009">
    <property type="entry name" value="Kinase-like_dom_sf"/>
</dbReference>
<keyword evidence="11" id="KW-0675">Receptor</keyword>
<dbReference type="PROSITE" id="PS00108">
    <property type="entry name" value="PROTEIN_KINASE_ST"/>
    <property type="match status" value="1"/>
</dbReference>
<feature type="domain" description="Protein kinase" evidence="13">
    <location>
        <begin position="1"/>
        <end position="249"/>
    </location>
</feature>
<evidence type="ECO:0000256" key="7">
    <source>
        <dbReference type="ARBA" id="ARBA00022741"/>
    </source>
</evidence>
<evidence type="ECO:0000313" key="15">
    <source>
        <dbReference type="Proteomes" id="UP000324705"/>
    </source>
</evidence>
<keyword evidence="8" id="KW-0067">ATP-binding</keyword>
<evidence type="ECO:0000256" key="8">
    <source>
        <dbReference type="ARBA" id="ARBA00022840"/>
    </source>
</evidence>
<evidence type="ECO:0000313" key="14">
    <source>
        <dbReference type="EMBL" id="VAI25986.1"/>
    </source>
</evidence>
<sequence length="281" mass="30686">MGISVSCVLHHWAMDGGVAAGRVVAAAGHDRKWRKVAAAGGGRSRGGRIPAVATRVGGCRAAARSRPGETPHTNVFLWYKIVKGIGSALHYLHHECNPCILHRDIKPGNILLNEYFNAKLGDFGLSMIASKNRATVVTTAVGSVGYMDPHLMKDGAVEFSRKSDVYSFGIVLLKIARTQKSREEVWQMRGGSEQQVHVDGVVDERLRFFDRTEMERVVVLGLKCSHSAEAQRPSMEDAMKFLEDGQEFPATTQGDGSFGVPCIVNEEAPMMTHGDVSSYYP</sequence>
<dbReference type="SUPFAM" id="SSF56112">
    <property type="entry name" value="Protein kinase-like (PK-like)"/>
    <property type="match status" value="1"/>
</dbReference>
<name>A0A9R0WWZ3_TRITD</name>
<keyword evidence="9" id="KW-1133">Transmembrane helix</keyword>
<accession>A0A9R0WWZ3</accession>
<evidence type="ECO:0000259" key="13">
    <source>
        <dbReference type="PROSITE" id="PS50011"/>
    </source>
</evidence>
<evidence type="ECO:0000256" key="6">
    <source>
        <dbReference type="ARBA" id="ARBA00022729"/>
    </source>
</evidence>
<keyword evidence="6" id="KW-0732">Signal</keyword>
<evidence type="ECO:0000256" key="5">
    <source>
        <dbReference type="ARBA" id="ARBA00022692"/>
    </source>
</evidence>
<keyword evidence="7" id="KW-0547">Nucleotide-binding</keyword>
<dbReference type="AlphaFoldDB" id="A0A9R0WWZ3"/>
<dbReference type="Pfam" id="PF00069">
    <property type="entry name" value="Pkinase"/>
    <property type="match status" value="1"/>
</dbReference>
<keyword evidence="5" id="KW-0812">Transmembrane</keyword>
<dbReference type="GO" id="GO:0005886">
    <property type="term" value="C:plasma membrane"/>
    <property type="evidence" value="ECO:0007669"/>
    <property type="project" value="UniProtKB-SubCell"/>
</dbReference>
<dbReference type="Gramene" id="TRITD5Av1G256460.1">
    <property type="protein sequence ID" value="TRITD5Av1G256460.1"/>
    <property type="gene ID" value="TRITD5Av1G256460"/>
</dbReference>
<reference evidence="14 15" key="1">
    <citation type="submission" date="2017-09" db="EMBL/GenBank/DDBJ databases">
        <authorList>
            <consortium name="International Durum Wheat Genome Sequencing Consortium (IDWGSC)"/>
            <person name="Milanesi L."/>
        </authorList>
    </citation>
    <scope>NUCLEOTIDE SEQUENCE [LARGE SCALE GENOMIC DNA]</scope>
    <source>
        <strain evidence="15">cv. Svevo</strain>
    </source>
</reference>
<evidence type="ECO:0000256" key="12">
    <source>
        <dbReference type="ARBA" id="ARBA00023180"/>
    </source>
</evidence>
<dbReference type="FunFam" id="1.10.510.10:FF:000240">
    <property type="entry name" value="Lectin-domain containing receptor kinase A4.3"/>
    <property type="match status" value="1"/>
</dbReference>
<evidence type="ECO:0000256" key="3">
    <source>
        <dbReference type="ARBA" id="ARBA00010217"/>
    </source>
</evidence>
<gene>
    <name evidence="14" type="ORF">TRITD_5Av1G256460</name>
</gene>
<dbReference type="GO" id="GO:0005524">
    <property type="term" value="F:ATP binding"/>
    <property type="evidence" value="ECO:0007669"/>
    <property type="project" value="UniProtKB-KW"/>
</dbReference>
<dbReference type="PROSITE" id="PS50011">
    <property type="entry name" value="PROTEIN_KINASE_DOM"/>
    <property type="match status" value="1"/>
</dbReference>